<keyword evidence="3" id="KW-1185">Reference proteome</keyword>
<comment type="similarity">
    <text evidence="1">Belongs to the UPF0065 (bug) family.</text>
</comment>
<evidence type="ECO:0000313" key="3">
    <source>
        <dbReference type="Proteomes" id="UP001196870"/>
    </source>
</evidence>
<sequence length="327" mass="34068">MTITTHRRALLGGALTAPFLARAVQAQGDWRPDRPIRFIVAFAAGGAADTAARSIAADMQEALGQNIVIENRTGGNAVVAAAATLQSPRDGYTFLVDAANQLTNPALMRDLPFDYRTAFIPVTQISSFPQVVAVKDDFPARTLQEFIAAAKARPSTISIGTPPAAGMAHLALAALEQKAGIQLLHSPYRGGADAARDIMSGSIDAVLITTSSVRPPVQAGKARVLAVTSLERIPSLPNVPTIAESGFPGYDMNDWNGLFAGAGTPRAAIERIAAVAAVSARAPAVRARMDPAGAIMIGNSPAAFATWLDQQRSVAVQVIRDAGITLG</sequence>
<dbReference type="PANTHER" id="PTHR42928">
    <property type="entry name" value="TRICARBOXYLATE-BINDING PROTEIN"/>
    <property type="match status" value="1"/>
</dbReference>
<name>A0ABS5EW57_9PROT</name>
<evidence type="ECO:0000313" key="2">
    <source>
        <dbReference type="EMBL" id="MBR0664536.1"/>
    </source>
</evidence>
<protein>
    <submittedName>
        <fullName evidence="2">Twin-arginine translocation pathway signal protein</fullName>
    </submittedName>
</protein>
<gene>
    <name evidence="2" type="ORF">GXW71_09250</name>
</gene>
<proteinExistence type="inferred from homology"/>
<dbReference type="EMBL" id="JAAGBB010000009">
    <property type="protein sequence ID" value="MBR0664536.1"/>
    <property type="molecule type" value="Genomic_DNA"/>
</dbReference>
<dbReference type="Pfam" id="PF03401">
    <property type="entry name" value="TctC"/>
    <property type="match status" value="1"/>
</dbReference>
<dbReference type="InterPro" id="IPR042100">
    <property type="entry name" value="Bug_dom1"/>
</dbReference>
<accession>A0ABS5EW57</accession>
<evidence type="ECO:0000256" key="1">
    <source>
        <dbReference type="ARBA" id="ARBA00006987"/>
    </source>
</evidence>
<comment type="caution">
    <text evidence="2">The sequence shown here is derived from an EMBL/GenBank/DDBJ whole genome shotgun (WGS) entry which is preliminary data.</text>
</comment>
<dbReference type="SUPFAM" id="SSF53850">
    <property type="entry name" value="Periplasmic binding protein-like II"/>
    <property type="match status" value="1"/>
</dbReference>
<dbReference type="Gene3D" id="3.40.190.10">
    <property type="entry name" value="Periplasmic binding protein-like II"/>
    <property type="match status" value="1"/>
</dbReference>
<organism evidence="2 3">
    <name type="scientific">Plastoroseomonas hellenica</name>
    <dbReference type="NCBI Taxonomy" id="2687306"/>
    <lineage>
        <taxon>Bacteria</taxon>
        <taxon>Pseudomonadati</taxon>
        <taxon>Pseudomonadota</taxon>
        <taxon>Alphaproteobacteria</taxon>
        <taxon>Acetobacterales</taxon>
        <taxon>Acetobacteraceae</taxon>
        <taxon>Plastoroseomonas</taxon>
    </lineage>
</organism>
<dbReference type="PANTHER" id="PTHR42928:SF5">
    <property type="entry name" value="BLR1237 PROTEIN"/>
    <property type="match status" value="1"/>
</dbReference>
<dbReference type="InterPro" id="IPR005064">
    <property type="entry name" value="BUG"/>
</dbReference>
<dbReference type="Proteomes" id="UP001196870">
    <property type="component" value="Unassembled WGS sequence"/>
</dbReference>
<dbReference type="RefSeq" id="WP_211852204.1">
    <property type="nucleotide sequence ID" value="NZ_JAAGBB010000009.1"/>
</dbReference>
<dbReference type="Gene3D" id="3.40.190.150">
    <property type="entry name" value="Bordetella uptake gene, domain 1"/>
    <property type="match status" value="1"/>
</dbReference>
<reference evidence="3" key="1">
    <citation type="journal article" date="2021" name="Syst. Appl. Microbiol.">
        <title>Roseomonas hellenica sp. nov., isolated from roots of wild-growing Alkanna tinctoria.</title>
        <authorList>
            <person name="Rat A."/>
            <person name="Naranjo H.D."/>
            <person name="Lebbe L."/>
            <person name="Cnockaert M."/>
            <person name="Krigas N."/>
            <person name="Grigoriadou K."/>
            <person name="Maloupa E."/>
            <person name="Willems A."/>
        </authorList>
    </citation>
    <scope>NUCLEOTIDE SEQUENCE [LARGE SCALE GENOMIC DNA]</scope>
    <source>
        <strain evidence="3">LMG 31523</strain>
    </source>
</reference>
<dbReference type="PIRSF" id="PIRSF017082">
    <property type="entry name" value="YflP"/>
    <property type="match status" value="1"/>
</dbReference>